<name>A0AAN6SYF6_9PEZI</name>
<comment type="caution">
    <text evidence="7">The sequence shown here is derived from an EMBL/GenBank/DDBJ whole genome shotgun (WGS) entry which is preliminary data.</text>
</comment>
<dbReference type="GO" id="GO:0004190">
    <property type="term" value="F:aspartic-type endopeptidase activity"/>
    <property type="evidence" value="ECO:0007669"/>
    <property type="project" value="InterPro"/>
</dbReference>
<evidence type="ECO:0000313" key="8">
    <source>
        <dbReference type="Proteomes" id="UP001305647"/>
    </source>
</evidence>
<dbReference type="PRINTS" id="PR00792">
    <property type="entry name" value="PEPSIN"/>
</dbReference>
<feature type="region of interest" description="Disordered" evidence="3">
    <location>
        <begin position="594"/>
        <end position="657"/>
    </location>
</feature>
<dbReference type="PANTHER" id="PTHR47966:SF73">
    <property type="entry name" value="PEPTIDASE A1 DOMAIN-CONTAINING PROTEIN"/>
    <property type="match status" value="1"/>
</dbReference>
<comment type="similarity">
    <text evidence="1">Belongs to the peptidase A1 family.</text>
</comment>
<evidence type="ECO:0000256" key="3">
    <source>
        <dbReference type="SAM" id="MobiDB-lite"/>
    </source>
</evidence>
<dbReference type="SUPFAM" id="SSF50630">
    <property type="entry name" value="Acid proteases"/>
    <property type="match status" value="1"/>
</dbReference>
<dbReference type="Gene3D" id="2.40.70.10">
    <property type="entry name" value="Acid Proteases"/>
    <property type="match status" value="2"/>
</dbReference>
<dbReference type="GO" id="GO:0006508">
    <property type="term" value="P:proteolysis"/>
    <property type="evidence" value="ECO:0007669"/>
    <property type="project" value="UniProtKB-KW"/>
</dbReference>
<keyword evidence="8" id="KW-1185">Reference proteome</keyword>
<evidence type="ECO:0000256" key="1">
    <source>
        <dbReference type="ARBA" id="ARBA00007447"/>
    </source>
</evidence>
<gene>
    <name evidence="7" type="ORF">N658DRAFT_518498</name>
</gene>
<dbReference type="AlphaFoldDB" id="A0AAN6SYF6"/>
<feature type="disulfide bond" evidence="2">
    <location>
        <begin position="332"/>
        <end position="389"/>
    </location>
</feature>
<organism evidence="7 8">
    <name type="scientific">Parathielavia hyrcaniae</name>
    <dbReference type="NCBI Taxonomy" id="113614"/>
    <lineage>
        <taxon>Eukaryota</taxon>
        <taxon>Fungi</taxon>
        <taxon>Dikarya</taxon>
        <taxon>Ascomycota</taxon>
        <taxon>Pezizomycotina</taxon>
        <taxon>Sordariomycetes</taxon>
        <taxon>Sordariomycetidae</taxon>
        <taxon>Sordariales</taxon>
        <taxon>Chaetomiaceae</taxon>
        <taxon>Parathielavia</taxon>
    </lineage>
</organism>
<dbReference type="InterPro" id="IPR033121">
    <property type="entry name" value="PEPTIDASE_A1"/>
</dbReference>
<evidence type="ECO:0000256" key="5">
    <source>
        <dbReference type="SAM" id="SignalP"/>
    </source>
</evidence>
<dbReference type="Proteomes" id="UP001305647">
    <property type="component" value="Unassembled WGS sequence"/>
</dbReference>
<evidence type="ECO:0000259" key="6">
    <source>
        <dbReference type="PROSITE" id="PS51767"/>
    </source>
</evidence>
<feature type="signal peptide" evidence="5">
    <location>
        <begin position="1"/>
        <end position="22"/>
    </location>
</feature>
<feature type="compositionally biased region" description="Basic and acidic residues" evidence="3">
    <location>
        <begin position="646"/>
        <end position="657"/>
    </location>
</feature>
<evidence type="ECO:0000256" key="4">
    <source>
        <dbReference type="SAM" id="Phobius"/>
    </source>
</evidence>
<keyword evidence="4" id="KW-1133">Transmembrane helix</keyword>
<reference evidence="7" key="2">
    <citation type="submission" date="2023-05" db="EMBL/GenBank/DDBJ databases">
        <authorList>
            <consortium name="Lawrence Berkeley National Laboratory"/>
            <person name="Steindorff A."/>
            <person name="Hensen N."/>
            <person name="Bonometti L."/>
            <person name="Westerberg I."/>
            <person name="Brannstrom I.O."/>
            <person name="Guillou S."/>
            <person name="Cros-Aarteil S."/>
            <person name="Calhoun S."/>
            <person name="Haridas S."/>
            <person name="Kuo A."/>
            <person name="Mondo S."/>
            <person name="Pangilinan J."/>
            <person name="Riley R."/>
            <person name="Labutti K."/>
            <person name="Andreopoulos B."/>
            <person name="Lipzen A."/>
            <person name="Chen C."/>
            <person name="Yanf M."/>
            <person name="Daum C."/>
            <person name="Ng V."/>
            <person name="Clum A."/>
            <person name="Ohm R."/>
            <person name="Martin F."/>
            <person name="Silar P."/>
            <person name="Natvig D."/>
            <person name="Lalanne C."/>
            <person name="Gautier V."/>
            <person name="Ament-Velasquez S.L."/>
            <person name="Kruys A."/>
            <person name="Hutchinson M.I."/>
            <person name="Powell A.J."/>
            <person name="Barry K."/>
            <person name="Miller A.N."/>
            <person name="Grigoriev I.V."/>
            <person name="Debuchy R."/>
            <person name="Gladieux P."/>
            <person name="Thoren M.H."/>
            <person name="Johannesson H."/>
        </authorList>
    </citation>
    <scope>NUCLEOTIDE SEQUENCE</scope>
    <source>
        <strain evidence="7">CBS 757.83</strain>
    </source>
</reference>
<dbReference type="InterPro" id="IPR021109">
    <property type="entry name" value="Peptidase_aspartic_dom_sf"/>
</dbReference>
<accession>A0AAN6SYF6</accession>
<keyword evidence="4" id="KW-0472">Membrane</keyword>
<feature type="chain" id="PRO_5042926728" evidence="5">
    <location>
        <begin position="23"/>
        <end position="657"/>
    </location>
</feature>
<feature type="domain" description="Peptidase A1" evidence="6">
    <location>
        <begin position="55"/>
        <end position="427"/>
    </location>
</feature>
<keyword evidence="4" id="KW-0812">Transmembrane</keyword>
<evidence type="ECO:0000313" key="7">
    <source>
        <dbReference type="EMBL" id="KAK4097616.1"/>
    </source>
</evidence>
<feature type="transmembrane region" description="Helical" evidence="4">
    <location>
        <begin position="492"/>
        <end position="516"/>
    </location>
</feature>
<dbReference type="PANTHER" id="PTHR47966">
    <property type="entry name" value="BETA-SITE APP-CLEAVING ENZYME, ISOFORM A-RELATED"/>
    <property type="match status" value="1"/>
</dbReference>
<dbReference type="EMBL" id="MU863671">
    <property type="protein sequence ID" value="KAK4097616.1"/>
    <property type="molecule type" value="Genomic_DNA"/>
</dbReference>
<feature type="region of interest" description="Disordered" evidence="3">
    <location>
        <begin position="522"/>
        <end position="562"/>
    </location>
</feature>
<keyword evidence="7" id="KW-0378">Hydrolase</keyword>
<keyword evidence="5" id="KW-0732">Signal</keyword>
<sequence length="657" mass="69586">MARHTRLSTLAVCLLGATTAAAQHVLLPFTHHRDSSQLWARALEQTGLKSADYAYVVDVSVGTPAQSLSLLISPSTGASWVPDANTRYCSPEWYREKYYSGYSDYELERYDIPDGPGECHWGSFNKSLSSTYLPAHSRYREFNAGSVDNTFVSGYNMTDKLAVGNIELHDYPIGLVTSTWRWIGVLGLGNNRSAGYYSNYGGEFPSVLDRMVSGAKIASPAYSIWLDNPEGSSGTLLFGAVDSSRYTGDLVRLDSSNGYSSVYTFSASVSAINGTTHAGDALPAIRSNDFPFDATFGPGEVFSYLPDILVEQLADFVGATYNRTMDIYTLPCDAAETNNTNLVFELGGGGGPALNVETSDLVLPPTVQPIMRSTSSNGGKWLLNETNVCFFGIQKHFSTSSYFNLGSSLLRRSYLVYDLANQEIALAPVKFSSGSDAPSPTIVAFESYGAAIPSSSEFCTTSYCRNSNSDSDDDDYGSGSGSGSGLAHWHQVAIGVGVSFGVVILVGAIAGILVCVRSRRGQGVAKTDQEGQDSEGESQPAEPAQGAAATQSRARSAGVSPAAALPVIQEKQEETPEPIAQAPQLPAFNAELARAITPPEPTASSNSNRASTAVSALSDDAQAGAQPRDPAAEAAEPPSPASPKGKGKEMDRSGSES</sequence>
<keyword evidence="2" id="KW-1015">Disulfide bond</keyword>
<dbReference type="PROSITE" id="PS51767">
    <property type="entry name" value="PEPTIDASE_A1"/>
    <property type="match status" value="1"/>
</dbReference>
<evidence type="ECO:0000256" key="2">
    <source>
        <dbReference type="PIRSR" id="PIRSR601461-2"/>
    </source>
</evidence>
<dbReference type="InterPro" id="IPR001461">
    <property type="entry name" value="Aspartic_peptidase_A1"/>
</dbReference>
<reference evidence="7" key="1">
    <citation type="journal article" date="2023" name="Mol. Phylogenet. Evol.">
        <title>Genome-scale phylogeny and comparative genomics of the fungal order Sordariales.</title>
        <authorList>
            <person name="Hensen N."/>
            <person name="Bonometti L."/>
            <person name="Westerberg I."/>
            <person name="Brannstrom I.O."/>
            <person name="Guillou S."/>
            <person name="Cros-Aarteil S."/>
            <person name="Calhoun S."/>
            <person name="Haridas S."/>
            <person name="Kuo A."/>
            <person name="Mondo S."/>
            <person name="Pangilinan J."/>
            <person name="Riley R."/>
            <person name="LaButti K."/>
            <person name="Andreopoulos B."/>
            <person name="Lipzen A."/>
            <person name="Chen C."/>
            <person name="Yan M."/>
            <person name="Daum C."/>
            <person name="Ng V."/>
            <person name="Clum A."/>
            <person name="Steindorff A."/>
            <person name="Ohm R.A."/>
            <person name="Martin F."/>
            <person name="Silar P."/>
            <person name="Natvig D.O."/>
            <person name="Lalanne C."/>
            <person name="Gautier V."/>
            <person name="Ament-Velasquez S.L."/>
            <person name="Kruys A."/>
            <person name="Hutchinson M.I."/>
            <person name="Powell A.J."/>
            <person name="Barry K."/>
            <person name="Miller A.N."/>
            <person name="Grigoriev I.V."/>
            <person name="Debuchy R."/>
            <person name="Gladieux P."/>
            <person name="Hiltunen Thoren M."/>
            <person name="Johannesson H."/>
        </authorList>
    </citation>
    <scope>NUCLEOTIDE SEQUENCE</scope>
    <source>
        <strain evidence="7">CBS 757.83</strain>
    </source>
</reference>
<protein>
    <submittedName>
        <fullName evidence="7">Acid protease</fullName>
    </submittedName>
</protein>
<feature type="compositionally biased region" description="Low complexity" evidence="3">
    <location>
        <begin position="602"/>
        <end position="616"/>
    </location>
</feature>
<dbReference type="Pfam" id="PF00026">
    <property type="entry name" value="Asp"/>
    <property type="match status" value="1"/>
</dbReference>
<proteinExistence type="inferred from homology"/>
<keyword evidence="7" id="KW-0645">Protease</keyword>